<reference evidence="1 2" key="1">
    <citation type="submission" date="2016-07" db="EMBL/GenBank/DDBJ databases">
        <title>Pervasive Adenine N6-methylation of Active Genes in Fungi.</title>
        <authorList>
            <consortium name="DOE Joint Genome Institute"/>
            <person name="Mondo S.J."/>
            <person name="Dannebaum R.O."/>
            <person name="Kuo R.C."/>
            <person name="Labutti K."/>
            <person name="Haridas S."/>
            <person name="Kuo A."/>
            <person name="Salamov A."/>
            <person name="Ahrendt S.R."/>
            <person name="Lipzen A."/>
            <person name="Sullivan W."/>
            <person name="Andreopoulos W.B."/>
            <person name="Clum A."/>
            <person name="Lindquist E."/>
            <person name="Daum C."/>
            <person name="Ramamoorthy G.K."/>
            <person name="Gryganskyi A."/>
            <person name="Culley D."/>
            <person name="Magnuson J.K."/>
            <person name="James T.Y."/>
            <person name="O'Malley M.A."/>
            <person name="Stajich J.E."/>
            <person name="Spatafora J.W."/>
            <person name="Visel A."/>
            <person name="Grigoriev I.V."/>
        </authorList>
    </citation>
    <scope>NUCLEOTIDE SEQUENCE [LARGE SCALE GENOMIC DNA]</scope>
    <source>
        <strain evidence="1 2">CBS 931.73</strain>
    </source>
</reference>
<keyword evidence="2" id="KW-1185">Reference proteome</keyword>
<dbReference type="InParanoid" id="A0A1Y1WQX2"/>
<dbReference type="EMBL" id="MCFE01000989">
    <property type="protein sequence ID" value="ORX75785.1"/>
    <property type="molecule type" value="Genomic_DNA"/>
</dbReference>
<gene>
    <name evidence="1" type="ORF">K493DRAFT_110683</name>
</gene>
<evidence type="ECO:0000313" key="1">
    <source>
        <dbReference type="EMBL" id="ORX75785.1"/>
    </source>
</evidence>
<dbReference type="Proteomes" id="UP000193498">
    <property type="component" value="Unassembled WGS sequence"/>
</dbReference>
<sequence>MALVLVAFLNGNLTAHRNQPVRVLRRVLVAHINPRVQIIQFMFWKGMGNGGVGWGGEVRARARASATLLLLQDAIRGIGAGVTSQRRSLQPSGVCGFLRNSRVALINYFVIGLKYHVLHRLASTVVLDVTC</sequence>
<organism evidence="1 2">
    <name type="scientific">Basidiobolus meristosporus CBS 931.73</name>
    <dbReference type="NCBI Taxonomy" id="1314790"/>
    <lineage>
        <taxon>Eukaryota</taxon>
        <taxon>Fungi</taxon>
        <taxon>Fungi incertae sedis</taxon>
        <taxon>Zoopagomycota</taxon>
        <taxon>Entomophthoromycotina</taxon>
        <taxon>Basidiobolomycetes</taxon>
        <taxon>Basidiobolales</taxon>
        <taxon>Basidiobolaceae</taxon>
        <taxon>Basidiobolus</taxon>
    </lineage>
</organism>
<proteinExistence type="predicted"/>
<dbReference type="AlphaFoldDB" id="A0A1Y1WQX2"/>
<evidence type="ECO:0000313" key="2">
    <source>
        <dbReference type="Proteomes" id="UP000193498"/>
    </source>
</evidence>
<name>A0A1Y1WQX2_9FUNG</name>
<accession>A0A1Y1WQX2</accession>
<protein>
    <submittedName>
        <fullName evidence="1">Uncharacterized protein</fullName>
    </submittedName>
</protein>
<comment type="caution">
    <text evidence="1">The sequence shown here is derived from an EMBL/GenBank/DDBJ whole genome shotgun (WGS) entry which is preliminary data.</text>
</comment>